<evidence type="ECO:0000259" key="12">
    <source>
        <dbReference type="PROSITE" id="PS50146"/>
    </source>
</evidence>
<dbReference type="GO" id="GO:0016301">
    <property type="term" value="F:kinase activity"/>
    <property type="evidence" value="ECO:0007669"/>
    <property type="project" value="UniProtKB-KW"/>
</dbReference>
<evidence type="ECO:0000256" key="8">
    <source>
        <dbReference type="ARBA" id="ARBA00022842"/>
    </source>
</evidence>
<dbReference type="Proteomes" id="UP001529085">
    <property type="component" value="Unassembled WGS sequence"/>
</dbReference>
<keyword evidence="5" id="KW-0547">Nucleotide-binding</keyword>
<dbReference type="PROSITE" id="PS50146">
    <property type="entry name" value="DAGK"/>
    <property type="match status" value="1"/>
</dbReference>
<protein>
    <submittedName>
        <fullName evidence="13">YegS/Rv2252/BmrU family lipid kinase</fullName>
    </submittedName>
</protein>
<gene>
    <name evidence="13" type="ORF">P7122_01810</name>
</gene>
<keyword evidence="2" id="KW-0444">Lipid biosynthesis</keyword>
<name>A0ABT6FXS7_9FLAO</name>
<dbReference type="RefSeq" id="WP_278004072.1">
    <property type="nucleotide sequence ID" value="NZ_JARSBN010000001.1"/>
</dbReference>
<dbReference type="InterPro" id="IPR050187">
    <property type="entry name" value="Lipid_Phosphate_FormReg"/>
</dbReference>
<evidence type="ECO:0000256" key="2">
    <source>
        <dbReference type="ARBA" id="ARBA00022516"/>
    </source>
</evidence>
<organism evidence="13 14">
    <name type="scientific">Winogradskyella marincola</name>
    <dbReference type="NCBI Taxonomy" id="3037795"/>
    <lineage>
        <taxon>Bacteria</taxon>
        <taxon>Pseudomonadati</taxon>
        <taxon>Bacteroidota</taxon>
        <taxon>Flavobacteriia</taxon>
        <taxon>Flavobacteriales</taxon>
        <taxon>Flavobacteriaceae</taxon>
        <taxon>Winogradskyella</taxon>
    </lineage>
</organism>
<dbReference type="InterPro" id="IPR005218">
    <property type="entry name" value="Diacylglycerol/lipid_kinase"/>
</dbReference>
<evidence type="ECO:0000256" key="11">
    <source>
        <dbReference type="ARBA" id="ARBA00023264"/>
    </source>
</evidence>
<dbReference type="InterPro" id="IPR001206">
    <property type="entry name" value="Diacylglycerol_kinase_cat_dom"/>
</dbReference>
<keyword evidence="7" id="KW-0067">ATP-binding</keyword>
<dbReference type="NCBIfam" id="TIGR00147">
    <property type="entry name" value="YegS/Rv2252/BmrU family lipid kinase"/>
    <property type="match status" value="1"/>
</dbReference>
<dbReference type="Pfam" id="PF00781">
    <property type="entry name" value="DAGK_cat"/>
    <property type="match status" value="1"/>
</dbReference>
<dbReference type="InterPro" id="IPR016064">
    <property type="entry name" value="NAD/diacylglycerol_kinase_sf"/>
</dbReference>
<dbReference type="EMBL" id="JARSBN010000001">
    <property type="protein sequence ID" value="MDG4714590.1"/>
    <property type="molecule type" value="Genomic_DNA"/>
</dbReference>
<dbReference type="PANTHER" id="PTHR12358">
    <property type="entry name" value="SPHINGOSINE KINASE"/>
    <property type="match status" value="1"/>
</dbReference>
<comment type="cofactor">
    <cofactor evidence="1">
        <name>Mg(2+)</name>
        <dbReference type="ChEBI" id="CHEBI:18420"/>
    </cofactor>
</comment>
<reference evidence="13 14" key="1">
    <citation type="submission" date="2023-03" db="EMBL/GenBank/DDBJ databases">
        <title>Strain YYF002 represents a novel species in the genus Winogradskyella isolated from seawater.</title>
        <authorList>
            <person name="Fu Z.-Y."/>
        </authorList>
    </citation>
    <scope>NUCLEOTIDE SEQUENCE [LARGE SCALE GENOMIC DNA]</scope>
    <source>
        <strain evidence="13 14">YYF002</strain>
    </source>
</reference>
<keyword evidence="11" id="KW-1208">Phospholipid metabolism</keyword>
<evidence type="ECO:0000313" key="14">
    <source>
        <dbReference type="Proteomes" id="UP001529085"/>
    </source>
</evidence>
<evidence type="ECO:0000256" key="6">
    <source>
        <dbReference type="ARBA" id="ARBA00022777"/>
    </source>
</evidence>
<evidence type="ECO:0000256" key="7">
    <source>
        <dbReference type="ARBA" id="ARBA00022840"/>
    </source>
</evidence>
<evidence type="ECO:0000256" key="10">
    <source>
        <dbReference type="ARBA" id="ARBA00023209"/>
    </source>
</evidence>
<dbReference type="Gene3D" id="3.40.50.10330">
    <property type="entry name" value="Probable inorganic polyphosphate/atp-NAD kinase, domain 1"/>
    <property type="match status" value="1"/>
</dbReference>
<keyword evidence="6 13" id="KW-0418">Kinase</keyword>
<dbReference type="InterPro" id="IPR045540">
    <property type="entry name" value="YegS/DAGK_C"/>
</dbReference>
<dbReference type="SUPFAM" id="SSF111331">
    <property type="entry name" value="NAD kinase/diacylglycerol kinase-like"/>
    <property type="match status" value="1"/>
</dbReference>
<dbReference type="PANTHER" id="PTHR12358:SF106">
    <property type="entry name" value="LIPID KINASE YEGS"/>
    <property type="match status" value="1"/>
</dbReference>
<keyword evidence="3" id="KW-0808">Transferase</keyword>
<feature type="domain" description="DAGKc" evidence="12">
    <location>
        <begin position="1"/>
        <end position="129"/>
    </location>
</feature>
<evidence type="ECO:0000256" key="9">
    <source>
        <dbReference type="ARBA" id="ARBA00023098"/>
    </source>
</evidence>
<sequence>MIDIHFIVNPIAGQGRNNFSESFLQDYFEADKYNITIKSSIYKGHALVLSKESIFQKATIIVACGGDGTINEVASTLVGTSIQLGVIPIGSGNGLASTLNIPRNIHKALLLIKKNNKIRIDVGQINQRYFFSNTGFSFSASVIKNYEEQNKRTLSSYVTATLKSLFYYSKKNKLNIRINDKTDVTDPFLVFVSNSNTLGYDMSLTPKASLQDGLLDIVIVPKISVLKMLYFGLCLLLKKPNLLKEAICYQSDSLTLYRTQGAFYLSQIDGESSQINEETLLISIQRKALNVLV</sequence>
<evidence type="ECO:0000256" key="1">
    <source>
        <dbReference type="ARBA" id="ARBA00001946"/>
    </source>
</evidence>
<evidence type="ECO:0000313" key="13">
    <source>
        <dbReference type="EMBL" id="MDG4714590.1"/>
    </source>
</evidence>
<keyword evidence="10" id="KW-0594">Phospholipid biosynthesis</keyword>
<evidence type="ECO:0000256" key="5">
    <source>
        <dbReference type="ARBA" id="ARBA00022741"/>
    </source>
</evidence>
<dbReference type="Pfam" id="PF19279">
    <property type="entry name" value="YegS_C"/>
    <property type="match status" value="1"/>
</dbReference>
<dbReference type="Gene3D" id="2.60.200.40">
    <property type="match status" value="1"/>
</dbReference>
<keyword evidence="4" id="KW-0479">Metal-binding</keyword>
<dbReference type="SMART" id="SM00046">
    <property type="entry name" value="DAGKc"/>
    <property type="match status" value="1"/>
</dbReference>
<accession>A0ABT6FXS7</accession>
<keyword evidence="8" id="KW-0460">Magnesium</keyword>
<proteinExistence type="predicted"/>
<evidence type="ECO:0000256" key="3">
    <source>
        <dbReference type="ARBA" id="ARBA00022679"/>
    </source>
</evidence>
<evidence type="ECO:0000256" key="4">
    <source>
        <dbReference type="ARBA" id="ARBA00022723"/>
    </source>
</evidence>
<comment type="caution">
    <text evidence="13">The sequence shown here is derived from an EMBL/GenBank/DDBJ whole genome shotgun (WGS) entry which is preliminary data.</text>
</comment>
<dbReference type="InterPro" id="IPR017438">
    <property type="entry name" value="ATP-NAD_kinase_N"/>
</dbReference>
<keyword evidence="14" id="KW-1185">Reference proteome</keyword>
<keyword evidence="9" id="KW-0443">Lipid metabolism</keyword>